<evidence type="ECO:0000259" key="1">
    <source>
        <dbReference type="Pfam" id="PF24706"/>
    </source>
</evidence>
<dbReference type="RefSeq" id="WP_189072991.1">
    <property type="nucleotide sequence ID" value="NZ_BMQN01000003.1"/>
</dbReference>
<name>A0ABQ2S3I9_9DEIO</name>
<dbReference type="Proteomes" id="UP000644548">
    <property type="component" value="Unassembled WGS sequence"/>
</dbReference>
<feature type="domain" description="DUF7669" evidence="1">
    <location>
        <begin position="11"/>
        <end position="79"/>
    </location>
</feature>
<dbReference type="Pfam" id="PF24706">
    <property type="entry name" value="DUF7669"/>
    <property type="match status" value="1"/>
</dbReference>
<gene>
    <name evidence="2" type="ORF">GCM10008960_19620</name>
</gene>
<reference evidence="3" key="1">
    <citation type="journal article" date="2019" name="Int. J. Syst. Evol. Microbiol.">
        <title>The Global Catalogue of Microorganisms (GCM) 10K type strain sequencing project: providing services to taxonomists for standard genome sequencing and annotation.</title>
        <authorList>
            <consortium name="The Broad Institute Genomics Platform"/>
            <consortium name="The Broad Institute Genome Sequencing Center for Infectious Disease"/>
            <person name="Wu L."/>
            <person name="Ma J."/>
        </authorList>
    </citation>
    <scope>NUCLEOTIDE SEQUENCE [LARGE SCALE GENOMIC DNA]</scope>
    <source>
        <strain evidence="3">JCM 31405</strain>
    </source>
</reference>
<keyword evidence="3" id="KW-1185">Reference proteome</keyword>
<comment type="caution">
    <text evidence="2">The sequence shown here is derived from an EMBL/GenBank/DDBJ whole genome shotgun (WGS) entry which is preliminary data.</text>
</comment>
<evidence type="ECO:0000313" key="2">
    <source>
        <dbReference type="EMBL" id="GGR92719.1"/>
    </source>
</evidence>
<organism evidence="2 3">
    <name type="scientific">Deinococcus sedimenti</name>
    <dbReference type="NCBI Taxonomy" id="1867090"/>
    <lineage>
        <taxon>Bacteria</taxon>
        <taxon>Thermotogati</taxon>
        <taxon>Deinococcota</taxon>
        <taxon>Deinococci</taxon>
        <taxon>Deinococcales</taxon>
        <taxon>Deinococcaceae</taxon>
        <taxon>Deinococcus</taxon>
    </lineage>
</organism>
<proteinExistence type="predicted"/>
<sequence>MTCRAEVLAAARSLSGGTADGTFSIQDVVQTMRTLGTRHTDAEVRLHVSTVMCRNATGKHRLNASFHDLERVSRGRYRLIPPA</sequence>
<protein>
    <recommendedName>
        <fullName evidence="1">DUF7669 domain-containing protein</fullName>
    </recommendedName>
</protein>
<accession>A0ABQ2S3I9</accession>
<evidence type="ECO:0000313" key="3">
    <source>
        <dbReference type="Proteomes" id="UP000644548"/>
    </source>
</evidence>
<dbReference type="InterPro" id="IPR056086">
    <property type="entry name" value="DUF7669"/>
</dbReference>
<dbReference type="EMBL" id="BMQN01000003">
    <property type="protein sequence ID" value="GGR92719.1"/>
    <property type="molecule type" value="Genomic_DNA"/>
</dbReference>